<evidence type="ECO:0000256" key="1">
    <source>
        <dbReference type="SAM" id="Phobius"/>
    </source>
</evidence>
<dbReference type="PANTHER" id="PTHR38434:SF1">
    <property type="entry name" value="BLL2549 PROTEIN"/>
    <property type="match status" value="1"/>
</dbReference>
<sequence>MLSWRELRQLSDLQYSYGLFVLLAGPVLGWLWLSRRPHWPGSDEPQHYARTLPQPLLLMLAAVGLIGLYLWLPQQKLIPSAWQLLALLSFGWLNVLLLRGLHWLLDIPYQLDFLWKNPQVQMTLSISWTLVALISMQQASRRQSRGLWLGGGLLLLAVVAKLFTVDLADQGSMARILSFVVVGVLMLLIGYIAPIPAKKPLRNEAGETSSTA</sequence>
<dbReference type="InterPro" id="IPR019286">
    <property type="entry name" value="DUF2339_TM"/>
</dbReference>
<reference evidence="2 3" key="1">
    <citation type="submission" date="2019-01" db="EMBL/GenBank/DDBJ databases">
        <authorList>
            <person name="Chen W.-M."/>
        </authorList>
    </citation>
    <scope>NUCLEOTIDE SEQUENCE [LARGE SCALE GENOMIC DNA]</scope>
    <source>
        <strain evidence="2 3">KYPC3</strain>
    </source>
</reference>
<keyword evidence="1" id="KW-0472">Membrane</keyword>
<keyword evidence="3" id="KW-1185">Reference proteome</keyword>
<comment type="caution">
    <text evidence="2">The sequence shown here is derived from an EMBL/GenBank/DDBJ whole genome shotgun (WGS) entry which is preliminary data.</text>
</comment>
<dbReference type="AlphaFoldDB" id="A0A437R049"/>
<keyword evidence="1" id="KW-1133">Transmembrane helix</keyword>
<dbReference type="PANTHER" id="PTHR38434">
    <property type="entry name" value="BLL2549 PROTEIN"/>
    <property type="match status" value="1"/>
</dbReference>
<feature type="transmembrane region" description="Helical" evidence="1">
    <location>
        <begin position="84"/>
        <end position="105"/>
    </location>
</feature>
<organism evidence="2 3">
    <name type="scientific">Rheinheimera riviphila</name>
    <dbReference type="NCBI Taxonomy" id="1834037"/>
    <lineage>
        <taxon>Bacteria</taxon>
        <taxon>Pseudomonadati</taxon>
        <taxon>Pseudomonadota</taxon>
        <taxon>Gammaproteobacteria</taxon>
        <taxon>Chromatiales</taxon>
        <taxon>Chromatiaceae</taxon>
        <taxon>Rheinheimera</taxon>
    </lineage>
</organism>
<feature type="transmembrane region" description="Helical" evidence="1">
    <location>
        <begin position="12"/>
        <end position="32"/>
    </location>
</feature>
<feature type="transmembrane region" description="Helical" evidence="1">
    <location>
        <begin position="176"/>
        <end position="193"/>
    </location>
</feature>
<proteinExistence type="predicted"/>
<dbReference type="EMBL" id="SACS01000006">
    <property type="protein sequence ID" value="RVU40087.1"/>
    <property type="molecule type" value="Genomic_DNA"/>
</dbReference>
<protein>
    <submittedName>
        <fullName evidence="2">DUF2339 domain-containing protein</fullName>
    </submittedName>
</protein>
<feature type="transmembrane region" description="Helical" evidence="1">
    <location>
        <begin position="146"/>
        <end position="164"/>
    </location>
</feature>
<keyword evidence="1" id="KW-0812">Transmembrane</keyword>
<accession>A0A437R049</accession>
<dbReference type="OrthoDB" id="207428at2"/>
<feature type="transmembrane region" description="Helical" evidence="1">
    <location>
        <begin position="117"/>
        <end position="134"/>
    </location>
</feature>
<dbReference type="Pfam" id="PF10101">
    <property type="entry name" value="DUF2339"/>
    <property type="match status" value="1"/>
</dbReference>
<evidence type="ECO:0000313" key="2">
    <source>
        <dbReference type="EMBL" id="RVU40087.1"/>
    </source>
</evidence>
<evidence type="ECO:0000313" key="3">
    <source>
        <dbReference type="Proteomes" id="UP000283077"/>
    </source>
</evidence>
<name>A0A437R049_9GAMM</name>
<feature type="transmembrane region" description="Helical" evidence="1">
    <location>
        <begin position="52"/>
        <end position="72"/>
    </location>
</feature>
<gene>
    <name evidence="2" type="ORF">EOE67_07490</name>
</gene>
<dbReference type="Proteomes" id="UP000283077">
    <property type="component" value="Unassembled WGS sequence"/>
</dbReference>